<dbReference type="InterPro" id="IPR053724">
    <property type="entry name" value="OMP_A26_sf"/>
</dbReference>
<dbReference type="Proteomes" id="UP000190395">
    <property type="component" value="Unassembled WGS sequence"/>
</dbReference>
<dbReference type="GO" id="GO:0004190">
    <property type="term" value="F:aspartic-type endopeptidase activity"/>
    <property type="evidence" value="ECO:0007669"/>
    <property type="project" value="InterPro"/>
</dbReference>
<dbReference type="Gene3D" id="2.40.128.90">
    <property type="entry name" value="OMPT-like"/>
    <property type="match status" value="1"/>
</dbReference>
<evidence type="ECO:0000313" key="2">
    <source>
        <dbReference type="Proteomes" id="UP000190395"/>
    </source>
</evidence>
<reference evidence="1 2" key="1">
    <citation type="submission" date="2017-02" db="EMBL/GenBank/DDBJ databases">
        <authorList>
            <person name="Peterson S.W."/>
        </authorList>
    </citation>
    <scope>NUCLEOTIDE SEQUENCE [LARGE SCALE GENOMIC DNA]</scope>
    <source>
        <strain evidence="1 2">ATCC BAA-909</strain>
    </source>
</reference>
<sequence length="193" mass="22814">MHTFKKTSFVLLYITFFLTPICAQKKESFIKIEPYAGFTNGTLEEILYYSFPSDKKISLLEWERKLFIYGAELKTAFKNFNLNADFETAPQNAKSGQMRDSDWLNTNDYSMKTTYSQGTNFSKEYYSTEVSFFYDIKAAKNFTVSPVLSAEYNYDSFYRKKGAEGWYSEDCRQWWHDSSSKHYPYTIRKLEKP</sequence>
<dbReference type="GeneID" id="303367598"/>
<dbReference type="SUPFAM" id="SSF69917">
    <property type="entry name" value="OMPT-like"/>
    <property type="match status" value="1"/>
</dbReference>
<dbReference type="STRING" id="225004.SAMN02745152_01363"/>
<name>A0A1T4NWM4_9SPIR</name>
<dbReference type="InterPro" id="IPR000036">
    <property type="entry name" value="Peptidase_A26_omptin"/>
</dbReference>
<dbReference type="GO" id="GO:0009279">
    <property type="term" value="C:cell outer membrane"/>
    <property type="evidence" value="ECO:0007669"/>
    <property type="project" value="InterPro"/>
</dbReference>
<proteinExistence type="predicted"/>
<gene>
    <name evidence="1" type="ORF">SAMN02745152_01363</name>
</gene>
<dbReference type="Pfam" id="PF01278">
    <property type="entry name" value="Omptin"/>
    <property type="match status" value="1"/>
</dbReference>
<dbReference type="InterPro" id="IPR020080">
    <property type="entry name" value="OM_adhesin/peptidase_omptin"/>
</dbReference>
<dbReference type="OrthoDB" id="359239at2"/>
<dbReference type="EMBL" id="FUXC01000007">
    <property type="protein sequence ID" value="SJZ83605.1"/>
    <property type="molecule type" value="Genomic_DNA"/>
</dbReference>
<dbReference type="GO" id="GO:0006508">
    <property type="term" value="P:proteolysis"/>
    <property type="evidence" value="ECO:0007669"/>
    <property type="project" value="InterPro"/>
</dbReference>
<accession>A0A1T4NWM4</accession>
<dbReference type="AlphaFoldDB" id="A0A1T4NWM4"/>
<keyword evidence="2" id="KW-1185">Reference proteome</keyword>
<dbReference type="RefSeq" id="WP_078931104.1">
    <property type="nucleotide sequence ID" value="NZ_FUXC01000007.1"/>
</dbReference>
<organism evidence="1 2">
    <name type="scientific">Treponema berlinense</name>
    <dbReference type="NCBI Taxonomy" id="225004"/>
    <lineage>
        <taxon>Bacteria</taxon>
        <taxon>Pseudomonadati</taxon>
        <taxon>Spirochaetota</taxon>
        <taxon>Spirochaetia</taxon>
        <taxon>Spirochaetales</taxon>
        <taxon>Treponemataceae</taxon>
        <taxon>Treponema</taxon>
    </lineage>
</organism>
<protein>
    <submittedName>
        <fullName evidence="1">Omptin family protein</fullName>
    </submittedName>
</protein>
<evidence type="ECO:0000313" key="1">
    <source>
        <dbReference type="EMBL" id="SJZ83605.1"/>
    </source>
</evidence>